<gene>
    <name evidence="1" type="ORF">ACFSTG_11080</name>
</gene>
<sequence>MDARTIYSLMKPHLDNLDLSEKEVLSRLIIGRPPQKISCQHKKIISLDKAKEKLRLVCRREMERERRQQQA</sequence>
<keyword evidence="2" id="KW-1185">Reference proteome</keyword>
<dbReference type="Proteomes" id="UP001597468">
    <property type="component" value="Unassembled WGS sequence"/>
</dbReference>
<evidence type="ECO:0000313" key="2">
    <source>
        <dbReference type="Proteomes" id="UP001597468"/>
    </source>
</evidence>
<organism evidence="1 2">
    <name type="scientific">Salinimicrobium flavum</name>
    <dbReference type="NCBI Taxonomy" id="1737065"/>
    <lineage>
        <taxon>Bacteria</taxon>
        <taxon>Pseudomonadati</taxon>
        <taxon>Bacteroidota</taxon>
        <taxon>Flavobacteriia</taxon>
        <taxon>Flavobacteriales</taxon>
        <taxon>Flavobacteriaceae</taxon>
        <taxon>Salinimicrobium</taxon>
    </lineage>
</organism>
<dbReference type="EMBL" id="JBHULT010000010">
    <property type="protein sequence ID" value="MFD2518440.1"/>
    <property type="molecule type" value="Genomic_DNA"/>
</dbReference>
<comment type="caution">
    <text evidence="1">The sequence shown here is derived from an EMBL/GenBank/DDBJ whole genome shotgun (WGS) entry which is preliminary data.</text>
</comment>
<name>A0ABW5J0I2_9FLAO</name>
<accession>A0ABW5J0I2</accession>
<evidence type="ECO:0000313" key="1">
    <source>
        <dbReference type="EMBL" id="MFD2518440.1"/>
    </source>
</evidence>
<protein>
    <submittedName>
        <fullName evidence="1">Uncharacterized protein</fullName>
    </submittedName>
</protein>
<dbReference type="RefSeq" id="WP_380752565.1">
    <property type="nucleotide sequence ID" value="NZ_JBHULT010000010.1"/>
</dbReference>
<proteinExistence type="predicted"/>
<reference evidence="2" key="1">
    <citation type="journal article" date="2019" name="Int. J. Syst. Evol. Microbiol.">
        <title>The Global Catalogue of Microorganisms (GCM) 10K type strain sequencing project: providing services to taxonomists for standard genome sequencing and annotation.</title>
        <authorList>
            <consortium name="The Broad Institute Genomics Platform"/>
            <consortium name="The Broad Institute Genome Sequencing Center for Infectious Disease"/>
            <person name="Wu L."/>
            <person name="Ma J."/>
        </authorList>
    </citation>
    <scope>NUCLEOTIDE SEQUENCE [LARGE SCALE GENOMIC DNA]</scope>
    <source>
        <strain evidence="2">KCTC 42585</strain>
    </source>
</reference>